<evidence type="ECO:0000256" key="4">
    <source>
        <dbReference type="ARBA" id="ARBA00022692"/>
    </source>
</evidence>
<dbReference type="GO" id="GO:0015031">
    <property type="term" value="P:protein transport"/>
    <property type="evidence" value="ECO:0007669"/>
    <property type="project" value="UniProtKB-KW"/>
</dbReference>
<reference evidence="16 17" key="1">
    <citation type="submission" date="2017-07" db="EMBL/GenBank/DDBJ databases">
        <title>Genomes of Fischerella (Mastigocladus) sp. strains.</title>
        <authorList>
            <person name="Miller S.R."/>
        </authorList>
    </citation>
    <scope>NUCLEOTIDE SEQUENCE [LARGE SCALE GENOMIC DNA]</scope>
    <source>
        <strain evidence="16 17">CCMEE 5268</strain>
    </source>
</reference>
<dbReference type="SUPFAM" id="SSF90123">
    <property type="entry name" value="ABC transporter transmembrane region"/>
    <property type="match status" value="1"/>
</dbReference>
<dbReference type="GO" id="GO:0005524">
    <property type="term" value="F:ATP binding"/>
    <property type="evidence" value="ECO:0007669"/>
    <property type="project" value="UniProtKB-KW"/>
</dbReference>
<dbReference type="InterPro" id="IPR027417">
    <property type="entry name" value="P-loop_NTPase"/>
</dbReference>
<dbReference type="CDD" id="cd02420">
    <property type="entry name" value="Peptidase_C39D"/>
    <property type="match status" value="1"/>
</dbReference>
<dbReference type="PROSITE" id="PS50893">
    <property type="entry name" value="ABC_TRANSPORTER_2"/>
    <property type="match status" value="1"/>
</dbReference>
<keyword evidence="10 12" id="KW-0472">Membrane</keyword>
<dbReference type="Pfam" id="PF00005">
    <property type="entry name" value="ABC_tran"/>
    <property type="match status" value="1"/>
</dbReference>
<dbReference type="Pfam" id="PF00664">
    <property type="entry name" value="ABC_membrane"/>
    <property type="match status" value="1"/>
</dbReference>
<dbReference type="AlphaFoldDB" id="A0A2N6KA98"/>
<feature type="domain" description="ABC transmembrane type-1" evidence="14">
    <location>
        <begin position="178"/>
        <end position="456"/>
    </location>
</feature>
<dbReference type="CDD" id="cd18569">
    <property type="entry name" value="ABC_6TM_NHLM_bacteriocin"/>
    <property type="match status" value="1"/>
</dbReference>
<keyword evidence="6" id="KW-0378">Hydrolase</keyword>
<dbReference type="PROSITE" id="PS50990">
    <property type="entry name" value="PEPTIDASE_C39"/>
    <property type="match status" value="1"/>
</dbReference>
<dbReference type="GO" id="GO:0043213">
    <property type="term" value="P:bacteriocin transport"/>
    <property type="evidence" value="ECO:0007669"/>
    <property type="project" value="UniProtKB-KW"/>
</dbReference>
<dbReference type="InterPro" id="IPR011527">
    <property type="entry name" value="ABC1_TM_dom"/>
</dbReference>
<keyword evidence="4 12" id="KW-0812">Transmembrane</keyword>
<evidence type="ECO:0000256" key="11">
    <source>
        <dbReference type="ARBA" id="ARBA00043264"/>
    </source>
</evidence>
<dbReference type="SUPFAM" id="SSF52540">
    <property type="entry name" value="P-loop containing nucleoside triphosphate hydrolases"/>
    <property type="match status" value="1"/>
</dbReference>
<keyword evidence="2" id="KW-0813">Transport</keyword>
<evidence type="ECO:0000256" key="2">
    <source>
        <dbReference type="ARBA" id="ARBA00022448"/>
    </source>
</evidence>
<dbReference type="InterPro" id="IPR039421">
    <property type="entry name" value="Type_1_exporter"/>
</dbReference>
<dbReference type="Gene3D" id="3.40.50.300">
    <property type="entry name" value="P-loop containing nucleotide triphosphate hydrolases"/>
    <property type="match status" value="1"/>
</dbReference>
<evidence type="ECO:0000259" key="15">
    <source>
        <dbReference type="PROSITE" id="PS50990"/>
    </source>
</evidence>
<comment type="subcellular location">
    <subcellularLocation>
        <location evidence="1">Cell membrane</location>
        <topology evidence="1">Multi-pass membrane protein</topology>
    </subcellularLocation>
</comment>
<evidence type="ECO:0000313" key="16">
    <source>
        <dbReference type="EMBL" id="PLZ95237.1"/>
    </source>
</evidence>
<comment type="caution">
    <text evidence="16">The sequence shown here is derived from an EMBL/GenBank/DDBJ whole genome shotgun (WGS) entry which is preliminary data.</text>
</comment>
<evidence type="ECO:0000256" key="8">
    <source>
        <dbReference type="ARBA" id="ARBA00022927"/>
    </source>
</evidence>
<dbReference type="Pfam" id="PF03412">
    <property type="entry name" value="Peptidase_C39"/>
    <property type="match status" value="1"/>
</dbReference>
<feature type="transmembrane region" description="Helical" evidence="12">
    <location>
        <begin position="173"/>
        <end position="194"/>
    </location>
</feature>
<dbReference type="NCBIfam" id="TIGR03796">
    <property type="entry name" value="NHLM_micro_ABC1"/>
    <property type="match status" value="1"/>
</dbReference>
<accession>A0A2N6KA98</accession>
<dbReference type="InterPro" id="IPR003439">
    <property type="entry name" value="ABC_transporter-like_ATP-bd"/>
</dbReference>
<sequence length="776" mass="85316">MLKRILQALPKKRKDSRHRTPTLLQMEAVECGAASLGIILGYYGRIVPLAKLRQDCGVSRDGSKATNVLAAARSYGLNAKGFKVDLDGLREMECPYIVFWNFNHFLVVEGFGKERVYLNDPGSGPRHVSMQEFSNSFTGVVLVLQPGPEFKRGGRKPSIIAALWQRMRFSVAALVYCVVAGLFLVIPGMAMPAFSQVFVDNILIQGRKEWLNPLIGGIVFTAVITGFLTLLQLQSLRRMKIKLSVGMSSQFLWHILHLPVSFYDQRFAGEISSRVQLNDSLAALLSGKLATTAIAAVTVIFYAVIMLQYDVVLTSIGIAFVAFNLLALQWVSRRRVDANMRYQQDQGKVTGVSISGLQSMETLKSSGLESDFFSRWAGYYAKSINAKQEMDVTNQALGVLPSFLSRVASMLLITVGGLRVIDGHLSIGMLVAFQALMQQFMQPVNNLITLGSSLQEVEGSITRLDDVLRNPTVREQRGQGELGRQQVEAGLPGRKGNQQIKDIFEKLSTSPDQTVIQASVSPRVSVPAAPTTKLQGYVELRNVTFGYNRIAAPLIENFNFSLKPGQRVALVGGSGSGKSTIAKMIAGLYEPWEGEILFDGQPRSEIPRQVLVNSLALVEQDIFLFAGSVRENLTLWDTTVPESNLVRACKDAAIHDIVISLPGGYGAELLEGASNLSGGQRQRLEIARSLVNNPAILVMDEATSALDTETEKIIDRKLRQRGCTCIIVAHRLSTIRDCDEIIVLERGKVIQRGTHDELKQVEGKYLELIRSEGGAL</sequence>
<feature type="transmembrane region" description="Helical" evidence="12">
    <location>
        <begin position="281"/>
        <end position="305"/>
    </location>
</feature>
<keyword evidence="6" id="KW-0645">Protease</keyword>
<keyword evidence="3" id="KW-1003">Cell membrane</keyword>
<dbReference type="InterPro" id="IPR022514">
    <property type="entry name" value="NHPM_micro_ABC1"/>
</dbReference>
<dbReference type="GO" id="GO:0005886">
    <property type="term" value="C:plasma membrane"/>
    <property type="evidence" value="ECO:0007669"/>
    <property type="project" value="UniProtKB-SubCell"/>
</dbReference>
<evidence type="ECO:0000256" key="12">
    <source>
        <dbReference type="SAM" id="Phobius"/>
    </source>
</evidence>
<evidence type="ECO:0000256" key="10">
    <source>
        <dbReference type="ARBA" id="ARBA00023136"/>
    </source>
</evidence>
<feature type="domain" description="Peptidase C39" evidence="15">
    <location>
        <begin position="25"/>
        <end position="144"/>
    </location>
</feature>
<evidence type="ECO:0000313" key="17">
    <source>
        <dbReference type="Proteomes" id="UP000235025"/>
    </source>
</evidence>
<dbReference type="GO" id="GO:0016887">
    <property type="term" value="F:ATP hydrolysis activity"/>
    <property type="evidence" value="ECO:0007669"/>
    <property type="project" value="InterPro"/>
</dbReference>
<evidence type="ECO:0000256" key="7">
    <source>
        <dbReference type="ARBA" id="ARBA00022840"/>
    </source>
</evidence>
<proteinExistence type="predicted"/>
<organism evidence="16 17">
    <name type="scientific">Fischerella thermalis CCMEE 5268</name>
    <dbReference type="NCBI Taxonomy" id="2019662"/>
    <lineage>
        <taxon>Bacteria</taxon>
        <taxon>Bacillati</taxon>
        <taxon>Cyanobacteriota</taxon>
        <taxon>Cyanophyceae</taxon>
        <taxon>Nostocales</taxon>
        <taxon>Hapalosiphonaceae</taxon>
        <taxon>Fischerella</taxon>
    </lineage>
</organism>
<dbReference type="Gene3D" id="3.90.70.10">
    <property type="entry name" value="Cysteine proteinases"/>
    <property type="match status" value="1"/>
</dbReference>
<keyword evidence="6" id="KW-0788">Thiol protease</keyword>
<dbReference type="RefSeq" id="WP_102174928.1">
    <property type="nucleotide sequence ID" value="NZ_NMQA01000328.1"/>
</dbReference>
<dbReference type="FunFam" id="3.40.50.300:FF:000299">
    <property type="entry name" value="ABC transporter ATP-binding protein/permease"/>
    <property type="match status" value="1"/>
</dbReference>
<evidence type="ECO:0000259" key="14">
    <source>
        <dbReference type="PROSITE" id="PS50929"/>
    </source>
</evidence>
<dbReference type="InterPro" id="IPR036640">
    <property type="entry name" value="ABC1_TM_sf"/>
</dbReference>
<dbReference type="GO" id="GO:0034040">
    <property type="term" value="F:ATPase-coupled lipid transmembrane transporter activity"/>
    <property type="evidence" value="ECO:0007669"/>
    <property type="project" value="TreeGrafter"/>
</dbReference>
<evidence type="ECO:0000256" key="3">
    <source>
        <dbReference type="ARBA" id="ARBA00022475"/>
    </source>
</evidence>
<keyword evidence="8" id="KW-0653">Protein transport</keyword>
<keyword evidence="9 12" id="KW-1133">Transmembrane helix</keyword>
<keyword evidence="11" id="KW-0080">Bacteriocin transport</keyword>
<dbReference type="GO" id="GO:0006508">
    <property type="term" value="P:proteolysis"/>
    <property type="evidence" value="ECO:0007669"/>
    <property type="project" value="InterPro"/>
</dbReference>
<gene>
    <name evidence="16" type="ORF">CEN50_23010</name>
</gene>
<keyword evidence="7" id="KW-0067">ATP-binding</keyword>
<dbReference type="EMBL" id="NMQA01000328">
    <property type="protein sequence ID" value="PLZ95237.1"/>
    <property type="molecule type" value="Genomic_DNA"/>
</dbReference>
<dbReference type="Proteomes" id="UP000235025">
    <property type="component" value="Unassembled WGS sequence"/>
</dbReference>
<feature type="transmembrane region" description="Helical" evidence="12">
    <location>
        <begin position="311"/>
        <end position="331"/>
    </location>
</feature>
<protein>
    <submittedName>
        <fullName evidence="16">NHLP family bacteriocin export ABC transporter peptidase/permease/ATPase subunit</fullName>
    </submittedName>
</protein>
<dbReference type="PROSITE" id="PS50929">
    <property type="entry name" value="ABC_TM1F"/>
    <property type="match status" value="1"/>
</dbReference>
<feature type="transmembrane region" description="Helical" evidence="12">
    <location>
        <begin position="214"/>
        <end position="233"/>
    </location>
</feature>
<evidence type="ECO:0000259" key="13">
    <source>
        <dbReference type="PROSITE" id="PS50893"/>
    </source>
</evidence>
<evidence type="ECO:0000256" key="9">
    <source>
        <dbReference type="ARBA" id="ARBA00022989"/>
    </source>
</evidence>
<dbReference type="InterPro" id="IPR017871">
    <property type="entry name" value="ABC_transporter-like_CS"/>
</dbReference>
<feature type="domain" description="ABC transporter" evidence="13">
    <location>
        <begin position="538"/>
        <end position="771"/>
    </location>
</feature>
<evidence type="ECO:0000256" key="6">
    <source>
        <dbReference type="ARBA" id="ARBA00022807"/>
    </source>
</evidence>
<dbReference type="Gene3D" id="1.20.1560.10">
    <property type="entry name" value="ABC transporter type 1, transmembrane domain"/>
    <property type="match status" value="1"/>
</dbReference>
<evidence type="ECO:0000256" key="1">
    <source>
        <dbReference type="ARBA" id="ARBA00004651"/>
    </source>
</evidence>
<evidence type="ECO:0000256" key="5">
    <source>
        <dbReference type="ARBA" id="ARBA00022741"/>
    </source>
</evidence>
<dbReference type="InterPro" id="IPR003593">
    <property type="entry name" value="AAA+_ATPase"/>
</dbReference>
<keyword evidence="5" id="KW-0547">Nucleotide-binding</keyword>
<dbReference type="GO" id="GO:0140359">
    <property type="term" value="F:ABC-type transporter activity"/>
    <property type="evidence" value="ECO:0007669"/>
    <property type="project" value="InterPro"/>
</dbReference>
<dbReference type="PROSITE" id="PS00211">
    <property type="entry name" value="ABC_TRANSPORTER_1"/>
    <property type="match status" value="1"/>
</dbReference>
<dbReference type="SMART" id="SM00382">
    <property type="entry name" value="AAA"/>
    <property type="match status" value="1"/>
</dbReference>
<dbReference type="GO" id="GO:0008234">
    <property type="term" value="F:cysteine-type peptidase activity"/>
    <property type="evidence" value="ECO:0007669"/>
    <property type="project" value="UniProtKB-KW"/>
</dbReference>
<dbReference type="InterPro" id="IPR005074">
    <property type="entry name" value="Peptidase_C39"/>
</dbReference>
<dbReference type="PANTHER" id="PTHR24221:SF654">
    <property type="entry name" value="ATP-BINDING CASSETTE SUB-FAMILY B MEMBER 6"/>
    <property type="match status" value="1"/>
</dbReference>
<name>A0A2N6KA98_9CYAN</name>
<dbReference type="PANTHER" id="PTHR24221">
    <property type="entry name" value="ATP-BINDING CASSETTE SUB-FAMILY B"/>
    <property type="match status" value="1"/>
</dbReference>